<evidence type="ECO:0000256" key="3">
    <source>
        <dbReference type="ARBA" id="ARBA00022692"/>
    </source>
</evidence>
<evidence type="ECO:0000256" key="6">
    <source>
        <dbReference type="SAM" id="Phobius"/>
    </source>
</evidence>
<proteinExistence type="predicted"/>
<reference evidence="8 9" key="1">
    <citation type="submission" date="2013-02" db="EMBL/GenBank/DDBJ databases">
        <title>The Genome Sequence of Acinetobacter sp. ANC 3994.</title>
        <authorList>
            <consortium name="The Broad Institute Genome Sequencing Platform"/>
            <consortium name="The Broad Institute Genome Sequencing Center for Infectious Disease"/>
            <person name="Cerqueira G."/>
            <person name="Feldgarden M."/>
            <person name="Courvalin P."/>
            <person name="Perichon B."/>
            <person name="Grillot-Courvalin C."/>
            <person name="Clermont D."/>
            <person name="Rocha E."/>
            <person name="Yoon E.-J."/>
            <person name="Nemec A."/>
            <person name="Walker B."/>
            <person name="Young S.K."/>
            <person name="Zeng Q."/>
            <person name="Gargeya S."/>
            <person name="Fitzgerald M."/>
            <person name="Haas B."/>
            <person name="Abouelleil A."/>
            <person name="Alvarado L."/>
            <person name="Arachchi H.M."/>
            <person name="Berlin A.M."/>
            <person name="Chapman S.B."/>
            <person name="Dewar J."/>
            <person name="Goldberg J."/>
            <person name="Griggs A."/>
            <person name="Gujja S."/>
            <person name="Hansen M."/>
            <person name="Howarth C."/>
            <person name="Imamovic A."/>
            <person name="Larimer J."/>
            <person name="McCowan C."/>
            <person name="Murphy C."/>
            <person name="Neiman D."/>
            <person name="Pearson M."/>
            <person name="Priest M."/>
            <person name="Roberts A."/>
            <person name="Saif S."/>
            <person name="Shea T."/>
            <person name="Sisk P."/>
            <person name="Sykes S."/>
            <person name="Wortman J."/>
            <person name="Nusbaum C."/>
            <person name="Birren B."/>
        </authorList>
    </citation>
    <scope>NUCLEOTIDE SEQUENCE [LARGE SCALE GENOMIC DNA]</scope>
    <source>
        <strain evidence="8 9">ANC 3994</strain>
    </source>
</reference>
<evidence type="ECO:0000313" key="9">
    <source>
        <dbReference type="Proteomes" id="UP000013086"/>
    </source>
</evidence>
<feature type="transmembrane region" description="Helical" evidence="6">
    <location>
        <begin position="21"/>
        <end position="39"/>
    </location>
</feature>
<feature type="transmembrane region" description="Helical" evidence="6">
    <location>
        <begin position="219"/>
        <end position="245"/>
    </location>
</feature>
<feature type="domain" description="ABC-2 type transporter transmembrane" evidence="7">
    <location>
        <begin position="23"/>
        <end position="360"/>
    </location>
</feature>
<comment type="subcellular location">
    <subcellularLocation>
        <location evidence="1">Cell membrane</location>
        <topology evidence="1">Multi-pass membrane protein</topology>
    </subcellularLocation>
</comment>
<comment type="caution">
    <text evidence="8">The sequence shown here is derived from an EMBL/GenBank/DDBJ whole genome shotgun (WGS) entry which is preliminary data.</text>
</comment>
<evidence type="ECO:0000256" key="5">
    <source>
        <dbReference type="ARBA" id="ARBA00023136"/>
    </source>
</evidence>
<dbReference type="PANTHER" id="PTHR30294:SF46">
    <property type="entry name" value="ABC TRANSPORTER PERMEASE"/>
    <property type="match status" value="1"/>
</dbReference>
<dbReference type="PATRIC" id="fig|1217715.3.peg.1811"/>
<feature type="transmembrane region" description="Helical" evidence="6">
    <location>
        <begin position="251"/>
        <end position="275"/>
    </location>
</feature>
<protein>
    <recommendedName>
        <fullName evidence="7">ABC-2 type transporter transmembrane domain-containing protein</fullName>
    </recommendedName>
</protein>
<dbReference type="PANTHER" id="PTHR30294">
    <property type="entry name" value="MEMBRANE COMPONENT OF ABC TRANSPORTER YHHJ-RELATED"/>
    <property type="match status" value="1"/>
</dbReference>
<evidence type="ECO:0000256" key="1">
    <source>
        <dbReference type="ARBA" id="ARBA00004651"/>
    </source>
</evidence>
<evidence type="ECO:0000256" key="4">
    <source>
        <dbReference type="ARBA" id="ARBA00022989"/>
    </source>
</evidence>
<accession>N8Q717</accession>
<sequence length="381" mass="42323">MKNSMKEFLHFYFKSFKDIGRNSSIFTTLVLSVFLYSFFYPTAYKAQHAESLPIVIVDEEHSLLTSTIITEVSKSPNVKIKAVTGNFAEAQMMVKTLQADGILLLPDNLSNSVHRGEVGGIGLYLSAAYFLKTKQIGLGIASSIEQAIAEQAEKFGHISHFSPALSIHQVPLFNTLSGYGSYVFPAIAPLIIHQTIVLGLSMLIAGYRQSNWQPKKTEFFGLFCALLTIGCLGCFYLFGFTFWLYDYPHGGNFWGMLLAVPIFISCVIGLTMVIASFFDLPERAGHVIVFTSIPLFLLSGTAWPHAAMPKWMQYLGNALPSTQGIQMFIQLNQMGVPTNLIIPKMIYLATVGAILLVLGYFRLTQNNKKSCFDKAHHNINK</sequence>
<dbReference type="HOGENOM" id="CLU_039483_10_1_6"/>
<keyword evidence="2" id="KW-1003">Cell membrane</keyword>
<feature type="transmembrane region" description="Helical" evidence="6">
    <location>
        <begin position="182"/>
        <end position="207"/>
    </location>
</feature>
<evidence type="ECO:0000256" key="2">
    <source>
        <dbReference type="ARBA" id="ARBA00022475"/>
    </source>
</evidence>
<evidence type="ECO:0000259" key="7">
    <source>
        <dbReference type="Pfam" id="PF12698"/>
    </source>
</evidence>
<feature type="transmembrane region" description="Helical" evidence="6">
    <location>
        <begin position="341"/>
        <end position="361"/>
    </location>
</feature>
<keyword evidence="4 6" id="KW-1133">Transmembrane helix</keyword>
<dbReference type="EMBL" id="APOH01000015">
    <property type="protein sequence ID" value="ENU19003.1"/>
    <property type="molecule type" value="Genomic_DNA"/>
</dbReference>
<dbReference type="AlphaFoldDB" id="N8Q717"/>
<dbReference type="GO" id="GO:0140359">
    <property type="term" value="F:ABC-type transporter activity"/>
    <property type="evidence" value="ECO:0007669"/>
    <property type="project" value="InterPro"/>
</dbReference>
<name>N8Q717_9GAMM</name>
<dbReference type="InterPro" id="IPR051449">
    <property type="entry name" value="ABC-2_transporter_component"/>
</dbReference>
<dbReference type="eggNOG" id="COG0842">
    <property type="taxonomic scope" value="Bacteria"/>
</dbReference>
<feature type="transmembrane region" description="Helical" evidence="6">
    <location>
        <begin position="287"/>
        <end position="306"/>
    </location>
</feature>
<keyword evidence="3 6" id="KW-0812">Transmembrane</keyword>
<keyword evidence="5 6" id="KW-0472">Membrane</keyword>
<dbReference type="Proteomes" id="UP000013086">
    <property type="component" value="Unassembled WGS sequence"/>
</dbReference>
<dbReference type="Gene3D" id="3.40.1710.10">
    <property type="entry name" value="abc type-2 transporter like domain"/>
    <property type="match status" value="1"/>
</dbReference>
<organism evidence="8 9">
    <name type="scientific">Acinetobacter bohemicus ANC 3994</name>
    <dbReference type="NCBI Taxonomy" id="1217715"/>
    <lineage>
        <taxon>Bacteria</taxon>
        <taxon>Pseudomonadati</taxon>
        <taxon>Pseudomonadota</taxon>
        <taxon>Gammaproteobacteria</taxon>
        <taxon>Moraxellales</taxon>
        <taxon>Moraxellaceae</taxon>
        <taxon>Acinetobacter</taxon>
    </lineage>
</organism>
<evidence type="ECO:0000313" key="8">
    <source>
        <dbReference type="EMBL" id="ENU19003.1"/>
    </source>
</evidence>
<dbReference type="Pfam" id="PF12698">
    <property type="entry name" value="ABC2_membrane_3"/>
    <property type="match status" value="1"/>
</dbReference>
<dbReference type="InterPro" id="IPR013525">
    <property type="entry name" value="ABC2_TM"/>
</dbReference>
<gene>
    <name evidence="8" type="ORF">F994_01858</name>
</gene>
<dbReference type="GO" id="GO:0005886">
    <property type="term" value="C:plasma membrane"/>
    <property type="evidence" value="ECO:0007669"/>
    <property type="project" value="UniProtKB-SubCell"/>
</dbReference>